<sequence length="139" mass="15198">MPLSPLVWLALEAQQAADLRLFDDEWSRFRVHLGNQQTREVASLHAMHAVASANAANLEATARGDLLHVHEQQRAAARRWAQPSPTVVPSSSGGDPHQVKRAVDGFLDHVHIAPLWPVAVGLQSPDGDASVKYPRHLDS</sequence>
<accession>A0A485L7N7</accession>
<dbReference type="EMBL" id="VJMH01005932">
    <property type="protein sequence ID" value="KAF0692174.1"/>
    <property type="molecule type" value="Genomic_DNA"/>
</dbReference>
<evidence type="ECO:0000313" key="4">
    <source>
        <dbReference type="Proteomes" id="UP000332933"/>
    </source>
</evidence>
<evidence type="ECO:0000313" key="3">
    <source>
        <dbReference type="EMBL" id="VFT93487.1"/>
    </source>
</evidence>
<reference evidence="2" key="2">
    <citation type="submission" date="2019-06" db="EMBL/GenBank/DDBJ databases">
        <title>Genomics analysis of Aphanomyces spp. identifies a new class of oomycete effector associated with host adaptation.</title>
        <authorList>
            <person name="Gaulin E."/>
        </authorList>
    </citation>
    <scope>NUCLEOTIDE SEQUENCE</scope>
    <source>
        <strain evidence="2">CBS 578.67</strain>
    </source>
</reference>
<reference evidence="3 4" key="1">
    <citation type="submission" date="2019-03" db="EMBL/GenBank/DDBJ databases">
        <authorList>
            <person name="Gaulin E."/>
            <person name="Dumas B."/>
        </authorList>
    </citation>
    <scope>NUCLEOTIDE SEQUENCE [LARGE SCALE GENOMIC DNA]</scope>
    <source>
        <strain evidence="3">CBS 568.67</strain>
    </source>
</reference>
<feature type="region of interest" description="Disordered" evidence="1">
    <location>
        <begin position="75"/>
        <end position="99"/>
    </location>
</feature>
<dbReference type="EMBL" id="CAADRA010005953">
    <property type="protein sequence ID" value="VFT93487.1"/>
    <property type="molecule type" value="Genomic_DNA"/>
</dbReference>
<feature type="compositionally biased region" description="Low complexity" evidence="1">
    <location>
        <begin position="75"/>
        <end position="96"/>
    </location>
</feature>
<gene>
    <name evidence="3" type="primary">Aste57867_16717</name>
    <name evidence="2" type="ORF">As57867_016660</name>
    <name evidence="3" type="ORF">ASTE57867_16717</name>
</gene>
<keyword evidence="4" id="KW-1185">Reference proteome</keyword>
<evidence type="ECO:0000256" key="1">
    <source>
        <dbReference type="SAM" id="MobiDB-lite"/>
    </source>
</evidence>
<organism evidence="3 4">
    <name type="scientific">Aphanomyces stellatus</name>
    <dbReference type="NCBI Taxonomy" id="120398"/>
    <lineage>
        <taxon>Eukaryota</taxon>
        <taxon>Sar</taxon>
        <taxon>Stramenopiles</taxon>
        <taxon>Oomycota</taxon>
        <taxon>Saprolegniomycetes</taxon>
        <taxon>Saprolegniales</taxon>
        <taxon>Verrucalvaceae</taxon>
        <taxon>Aphanomyces</taxon>
    </lineage>
</organism>
<proteinExistence type="predicted"/>
<evidence type="ECO:0000313" key="2">
    <source>
        <dbReference type="EMBL" id="KAF0692174.1"/>
    </source>
</evidence>
<dbReference type="AlphaFoldDB" id="A0A485L7N7"/>
<dbReference type="Proteomes" id="UP000332933">
    <property type="component" value="Unassembled WGS sequence"/>
</dbReference>
<name>A0A485L7N7_9STRA</name>
<protein>
    <submittedName>
        <fullName evidence="3">Aste57867_16717 protein</fullName>
    </submittedName>
</protein>